<keyword evidence="3" id="KW-1185">Reference proteome</keyword>
<accession>A0A9K3GER2</accession>
<evidence type="ECO:0000313" key="3">
    <source>
        <dbReference type="Proteomes" id="UP000265618"/>
    </source>
</evidence>
<feature type="compositionally biased region" description="Polar residues" evidence="1">
    <location>
        <begin position="1095"/>
        <end position="1104"/>
    </location>
</feature>
<feature type="compositionally biased region" description="Basic and acidic residues" evidence="1">
    <location>
        <begin position="1056"/>
        <end position="1067"/>
    </location>
</feature>
<feature type="compositionally biased region" description="Low complexity" evidence="1">
    <location>
        <begin position="1022"/>
        <end position="1032"/>
    </location>
</feature>
<feature type="compositionally biased region" description="Basic and acidic residues" evidence="1">
    <location>
        <begin position="1034"/>
        <end position="1043"/>
    </location>
</feature>
<feature type="compositionally biased region" description="Basic and acidic residues" evidence="1">
    <location>
        <begin position="949"/>
        <end position="1016"/>
    </location>
</feature>
<feature type="compositionally biased region" description="Basic and acidic residues" evidence="1">
    <location>
        <begin position="271"/>
        <end position="288"/>
    </location>
</feature>
<feature type="compositionally biased region" description="Basic residues" evidence="1">
    <location>
        <begin position="1187"/>
        <end position="1198"/>
    </location>
</feature>
<gene>
    <name evidence="2" type="ORF">KIPB_000711</name>
</gene>
<feature type="compositionally biased region" description="Polar residues" evidence="1">
    <location>
        <begin position="1399"/>
        <end position="1413"/>
    </location>
</feature>
<feature type="compositionally biased region" description="Acidic residues" evidence="1">
    <location>
        <begin position="582"/>
        <end position="595"/>
    </location>
</feature>
<feature type="compositionally biased region" description="Pro residues" evidence="1">
    <location>
        <begin position="1222"/>
        <end position="1231"/>
    </location>
</feature>
<feature type="compositionally biased region" description="Basic and acidic residues" evidence="1">
    <location>
        <begin position="1199"/>
        <end position="1217"/>
    </location>
</feature>
<feature type="region of interest" description="Disordered" evidence="1">
    <location>
        <begin position="616"/>
        <end position="1413"/>
    </location>
</feature>
<feature type="region of interest" description="Disordered" evidence="1">
    <location>
        <begin position="453"/>
        <end position="603"/>
    </location>
</feature>
<reference evidence="2 3" key="1">
    <citation type="journal article" date="2018" name="PLoS ONE">
        <title>The draft genome of Kipferlia bialata reveals reductive genome evolution in fornicate parasites.</title>
        <authorList>
            <person name="Tanifuji G."/>
            <person name="Takabayashi S."/>
            <person name="Kume K."/>
            <person name="Takagi M."/>
            <person name="Nakayama T."/>
            <person name="Kamikawa R."/>
            <person name="Inagaki Y."/>
            <person name="Hashimoto T."/>
        </authorList>
    </citation>
    <scope>NUCLEOTIDE SEQUENCE [LARGE SCALE GENOMIC DNA]</scope>
    <source>
        <strain evidence="2">NY0173</strain>
    </source>
</reference>
<feature type="compositionally biased region" description="Basic and acidic residues" evidence="1">
    <location>
        <begin position="786"/>
        <end position="801"/>
    </location>
</feature>
<evidence type="ECO:0000313" key="2">
    <source>
        <dbReference type="EMBL" id="GIQ79992.1"/>
    </source>
</evidence>
<feature type="compositionally biased region" description="Polar residues" evidence="1">
    <location>
        <begin position="681"/>
        <end position="694"/>
    </location>
</feature>
<name>A0A9K3GER2_9EUKA</name>
<feature type="compositionally biased region" description="Basic and acidic residues" evidence="1">
    <location>
        <begin position="1242"/>
        <end position="1286"/>
    </location>
</feature>
<feature type="compositionally biased region" description="Basic and acidic residues" evidence="1">
    <location>
        <begin position="866"/>
        <end position="881"/>
    </location>
</feature>
<feature type="compositionally biased region" description="Low complexity" evidence="1">
    <location>
        <begin position="816"/>
        <end position="830"/>
    </location>
</feature>
<feature type="compositionally biased region" description="Polar residues" evidence="1">
    <location>
        <begin position="776"/>
        <end position="785"/>
    </location>
</feature>
<feature type="compositionally biased region" description="Basic and acidic residues" evidence="1">
    <location>
        <begin position="758"/>
        <end position="767"/>
    </location>
</feature>
<feature type="compositionally biased region" description="Basic and acidic residues" evidence="1">
    <location>
        <begin position="1367"/>
        <end position="1386"/>
    </location>
</feature>
<feature type="compositionally biased region" description="Basic and acidic residues" evidence="1">
    <location>
        <begin position="424"/>
        <end position="439"/>
    </location>
</feature>
<feature type="region of interest" description="Disordered" evidence="1">
    <location>
        <begin position="270"/>
        <end position="439"/>
    </location>
</feature>
<dbReference type="Proteomes" id="UP000265618">
    <property type="component" value="Unassembled WGS sequence"/>
</dbReference>
<organism evidence="2 3">
    <name type="scientific">Kipferlia bialata</name>
    <dbReference type="NCBI Taxonomy" id="797122"/>
    <lineage>
        <taxon>Eukaryota</taxon>
        <taxon>Metamonada</taxon>
        <taxon>Carpediemonas-like organisms</taxon>
        <taxon>Kipferlia</taxon>
    </lineage>
</organism>
<feature type="compositionally biased region" description="Basic and acidic residues" evidence="1">
    <location>
        <begin position="322"/>
        <end position="342"/>
    </location>
</feature>
<feature type="compositionally biased region" description="Basic and acidic residues" evidence="1">
    <location>
        <begin position="295"/>
        <end position="306"/>
    </location>
</feature>
<feature type="compositionally biased region" description="Basic and acidic residues" evidence="1">
    <location>
        <begin position="1107"/>
        <end position="1186"/>
    </location>
</feature>
<proteinExistence type="predicted"/>
<feature type="compositionally biased region" description="Basic residues" evidence="1">
    <location>
        <begin position="702"/>
        <end position="718"/>
    </location>
</feature>
<dbReference type="EMBL" id="BDIP01000087">
    <property type="protein sequence ID" value="GIQ79992.1"/>
    <property type="molecule type" value="Genomic_DNA"/>
</dbReference>
<protein>
    <submittedName>
        <fullName evidence="2">Uncharacterized protein</fullName>
    </submittedName>
</protein>
<feature type="compositionally biased region" description="Basic and acidic residues" evidence="1">
    <location>
        <begin position="533"/>
        <end position="549"/>
    </location>
</feature>
<feature type="compositionally biased region" description="Basic and acidic residues" evidence="1">
    <location>
        <begin position="616"/>
        <end position="660"/>
    </location>
</feature>
<sequence>MSPLSLTWALPYPICLREYPSECTALPPLSQRIPTPGGVLYTSGGKGETEGEMACAVLSLDETKLFIASLYHSGIVSPVALTLPCVLQCCTPYTRMPDSSLDAAPRRSLTGEHRLLHQWGFESLPGHGMVLVSCMGDTASEHIVLSRRKTPQPFSAFRAFELPYLSGRLTDRISDTSERVTEREGVRAIPAPVAVVSKAKALANRLKMHFHRHGVDITGLSLVVARPFPVPFVGPPQAPSQSDALMLLVPVSADMSLSVKPRVFTSPIASKCHDALKRQRKGEGETERPPSMADVRQRQRQRESMRSSRPSTPSRVVSGSSREARESRDGRERDKSGRETNRSLRRPPASGVNPMRGSGTRSVVRGAKANKAGKRGTPASRPVSRPAEEPLLMDDLSRAPKSRAQPAKKDTRRLVRASPGARSTGERERLVASPDGERERRLLAEIGMLDSRLEMSQMSRSQSRPPLDEMSYMATRDVGREAERERDESYMTPVEIGGVEAEGERERETLPDPAWSADTHAYQTQMVEEAELGLERERETQRVDERDLGLEAYPLESIGGESVDRRDAEAEAERDLQLDLPLEGEGEGEGEGEDVPLDRQSTQYRLDVARMRLRQRMEERDAARSKKDLDERARERERVEEFMDRERKLMEEEAERERQRAVSASKNHRREVYDSRIRALSHTQSLATSPSLSPQKAMRALSRSRSRRRTKTPVRRLTPHSPFEPRPRVSRPKPPKQVPLTVAHSVDTGPMPEEVEAEGERERQQEREVEEAQDVPSGSRSNSVRDISRAMRSSRMEERQRSRVTQTAKGTKRTSRPTSASQTSRASRASKTLGTSMGVRGLMRTLGSPLIRENDTSTFKQKRPRQKQDGEAEAEGERETITDSVSLLPPTPVLFAARASPVPRTDKSLSLPNKGVEGERLEGDTEEERGASPASLHGEGSLSASLDRSFVDRERERETEHRSDSYHSKRERDRVSRSVEREREREADRDTEADALLRDIDTSILRDMEGGRERQELVALAREGSLSLSRSVSRSRERERETSSLDGTLSPSVHVEYSDRRERERGSVHRSRSQRSPTPDSSRSERRSQRRSLSPDTSYASDSLSPIREREREREAEDVHSKRERERERRLQKEAEKEERERERRRAVAKREREWERERERELKAASERRRAEKAEEKNREREGSSSRRRSKSRRSSSSHKERQRERETERDRRGSVADKQTPPPLPPTLPPSLLHAYSKSPETRRPDAETTRRPDTETLKRPEAETEREREERSYSKRHREEVRSRSRSKSKRRSRSSKRMPTPPPPDMTLDEHSVPPPPPLPSFTQMERQREAEREGERPAAPHPNAQYTADVIKTSLSIDTDDTQEREREREAARERDQETREKRRRGPSDLQYVESLNVQSPGNTMFWD</sequence>
<feature type="compositionally biased region" description="Basic and acidic residues" evidence="1">
    <location>
        <begin position="477"/>
        <end position="489"/>
    </location>
</feature>
<evidence type="ECO:0000256" key="1">
    <source>
        <dbReference type="SAM" id="MobiDB-lite"/>
    </source>
</evidence>
<feature type="compositionally biased region" description="Basic and acidic residues" evidence="1">
    <location>
        <begin position="562"/>
        <end position="577"/>
    </location>
</feature>
<comment type="caution">
    <text evidence="2">The sequence shown here is derived from an EMBL/GenBank/DDBJ whole genome shotgun (WGS) entry which is preliminary data.</text>
</comment>
<feature type="compositionally biased region" description="Basic and acidic residues" evidence="1">
    <location>
        <begin position="1330"/>
        <end position="1343"/>
    </location>
</feature>
<feature type="compositionally biased region" description="Low complexity" evidence="1">
    <location>
        <begin position="307"/>
        <end position="321"/>
    </location>
</feature>
<feature type="compositionally biased region" description="Polar residues" evidence="1">
    <location>
        <begin position="454"/>
        <end position="464"/>
    </location>
</feature>
<feature type="compositionally biased region" description="Basic residues" evidence="1">
    <location>
        <begin position="1287"/>
        <end position="1300"/>
    </location>
</feature>